<proteinExistence type="inferred from homology"/>
<feature type="domain" description="Glyceraldehyde 3-phosphate dehydrogenase NAD(P) binding" evidence="9">
    <location>
        <begin position="3"/>
        <end position="152"/>
    </location>
</feature>
<dbReference type="GO" id="GO:0016620">
    <property type="term" value="F:oxidoreductase activity, acting on the aldehyde or oxo group of donors, NAD or NADP as acceptor"/>
    <property type="evidence" value="ECO:0007669"/>
    <property type="project" value="InterPro"/>
</dbReference>
<evidence type="ECO:0000256" key="3">
    <source>
        <dbReference type="PIRSR" id="PIRSR000149-1"/>
    </source>
</evidence>
<keyword evidence="2 8" id="KW-0560">Oxidoreductase</keyword>
<keyword evidence="11" id="KW-1185">Reference proteome</keyword>
<dbReference type="SUPFAM" id="SSF55347">
    <property type="entry name" value="Glyceraldehyde-3-phosphate dehydrogenase-like, C-terminal domain"/>
    <property type="match status" value="1"/>
</dbReference>
<dbReference type="FunFam" id="3.30.360.10:FF:000002">
    <property type="entry name" value="Glyceraldehyde-3-phosphate dehydrogenase"/>
    <property type="match status" value="1"/>
</dbReference>
<dbReference type="PIRSF" id="PIRSF000149">
    <property type="entry name" value="GAP_DH"/>
    <property type="match status" value="1"/>
</dbReference>
<feature type="active site" description="Nucleophile" evidence="3">
    <location>
        <position position="152"/>
    </location>
</feature>
<evidence type="ECO:0000256" key="8">
    <source>
        <dbReference type="RuleBase" id="RU361160"/>
    </source>
</evidence>
<dbReference type="NCBIfam" id="TIGR01534">
    <property type="entry name" value="GAPDH-I"/>
    <property type="match status" value="1"/>
</dbReference>
<dbReference type="InterPro" id="IPR020830">
    <property type="entry name" value="GlycerAld_3-P_DH_AS"/>
</dbReference>
<feature type="binding site" evidence="4">
    <location>
        <begin position="210"/>
        <end position="211"/>
    </location>
    <ligand>
        <name>D-glyceraldehyde 3-phosphate</name>
        <dbReference type="ChEBI" id="CHEBI:59776"/>
    </ligand>
</feature>
<evidence type="ECO:0000256" key="2">
    <source>
        <dbReference type="ARBA" id="ARBA00023002"/>
    </source>
</evidence>
<evidence type="ECO:0000256" key="1">
    <source>
        <dbReference type="ARBA" id="ARBA00007406"/>
    </source>
</evidence>
<dbReference type="GO" id="GO:0051287">
    <property type="term" value="F:NAD binding"/>
    <property type="evidence" value="ECO:0007669"/>
    <property type="project" value="InterPro"/>
</dbReference>
<feature type="binding site" evidence="5">
    <location>
        <begin position="12"/>
        <end position="13"/>
    </location>
    <ligand>
        <name>NAD(+)</name>
        <dbReference type="ChEBI" id="CHEBI:57540"/>
    </ligand>
</feature>
<evidence type="ECO:0000259" key="9">
    <source>
        <dbReference type="SMART" id="SM00846"/>
    </source>
</evidence>
<evidence type="ECO:0000256" key="5">
    <source>
        <dbReference type="PIRSR" id="PIRSR000149-3"/>
    </source>
</evidence>
<dbReference type="CDD" id="cd05214">
    <property type="entry name" value="GAPDH_I_N"/>
    <property type="match status" value="1"/>
</dbReference>
<organism evidence="10 11">
    <name type="scientific">Sulfoacidibacillus thermotolerans</name>
    <name type="common">Acidibacillus sulfuroxidans</name>
    <dbReference type="NCBI Taxonomy" id="1765684"/>
    <lineage>
        <taxon>Bacteria</taxon>
        <taxon>Bacillati</taxon>
        <taxon>Bacillota</taxon>
        <taxon>Bacilli</taxon>
        <taxon>Bacillales</taxon>
        <taxon>Alicyclobacillaceae</taxon>
        <taxon>Sulfoacidibacillus</taxon>
    </lineage>
</organism>
<feature type="binding site" evidence="5">
    <location>
        <position position="315"/>
    </location>
    <ligand>
        <name>NAD(+)</name>
        <dbReference type="ChEBI" id="CHEBI:57540"/>
    </ligand>
</feature>
<accession>A0A2U3D988</accession>
<dbReference type="InterPro" id="IPR020831">
    <property type="entry name" value="GlycerAld/Erythrose_P_DH"/>
</dbReference>
<dbReference type="PRINTS" id="PR00078">
    <property type="entry name" value="G3PDHDRGNASE"/>
</dbReference>
<dbReference type="Gene3D" id="3.30.360.10">
    <property type="entry name" value="Dihydrodipicolinate Reductase, domain 2"/>
    <property type="match status" value="1"/>
</dbReference>
<dbReference type="SUPFAM" id="SSF51735">
    <property type="entry name" value="NAD(P)-binding Rossmann-fold domains"/>
    <property type="match status" value="1"/>
</dbReference>
<dbReference type="GO" id="GO:0050661">
    <property type="term" value="F:NADP binding"/>
    <property type="evidence" value="ECO:0007669"/>
    <property type="project" value="InterPro"/>
</dbReference>
<comment type="similarity">
    <text evidence="1 7">Belongs to the glyceraldehyde-3-phosphate dehydrogenase family.</text>
</comment>
<dbReference type="Gene3D" id="3.40.50.720">
    <property type="entry name" value="NAD(P)-binding Rossmann-like Domain"/>
    <property type="match status" value="1"/>
</dbReference>
<evidence type="ECO:0000256" key="7">
    <source>
        <dbReference type="RuleBase" id="RU000397"/>
    </source>
</evidence>
<protein>
    <recommendedName>
        <fullName evidence="8">Glyceraldehyde-3-phosphate dehydrogenase</fullName>
        <ecNumber evidence="8">1.2.1.-</ecNumber>
    </recommendedName>
</protein>
<name>A0A2U3D988_SULT2</name>
<dbReference type="Pfam" id="PF00044">
    <property type="entry name" value="Gp_dh_N"/>
    <property type="match status" value="1"/>
</dbReference>
<dbReference type="PANTHER" id="PTHR43148">
    <property type="entry name" value="GLYCERALDEHYDE-3-PHOSPHATE DEHYDROGENASE 2"/>
    <property type="match status" value="1"/>
</dbReference>
<dbReference type="GO" id="GO:0006006">
    <property type="term" value="P:glucose metabolic process"/>
    <property type="evidence" value="ECO:0007669"/>
    <property type="project" value="InterPro"/>
</dbReference>
<evidence type="ECO:0000313" key="10">
    <source>
        <dbReference type="EMBL" id="PWI57847.1"/>
    </source>
</evidence>
<feature type="binding site" evidence="5">
    <location>
        <position position="120"/>
    </location>
    <ligand>
        <name>NAD(+)</name>
        <dbReference type="ChEBI" id="CHEBI:57540"/>
    </ligand>
</feature>
<dbReference type="PROSITE" id="PS00071">
    <property type="entry name" value="GAPDH"/>
    <property type="match status" value="1"/>
</dbReference>
<feature type="binding site" evidence="5">
    <location>
        <position position="78"/>
    </location>
    <ligand>
        <name>NAD(+)</name>
        <dbReference type="ChEBI" id="CHEBI:57540"/>
    </ligand>
</feature>
<dbReference type="SMART" id="SM00846">
    <property type="entry name" value="Gp_dh_N"/>
    <property type="match status" value="1"/>
</dbReference>
<evidence type="ECO:0000256" key="4">
    <source>
        <dbReference type="PIRSR" id="PIRSR000149-2"/>
    </source>
</evidence>
<dbReference type="OrthoDB" id="9803304at2"/>
<keyword evidence="5" id="KW-0520">NAD</keyword>
<dbReference type="EC" id="1.2.1.-" evidence="8"/>
<dbReference type="InterPro" id="IPR006424">
    <property type="entry name" value="Glyceraldehyde-3-P_DH_1"/>
</dbReference>
<feature type="site" description="Activates thiol group during catalysis" evidence="6">
    <location>
        <position position="179"/>
    </location>
</feature>
<dbReference type="AlphaFoldDB" id="A0A2U3D988"/>
<feature type="binding site" evidence="4">
    <location>
        <position position="182"/>
    </location>
    <ligand>
        <name>D-glyceraldehyde 3-phosphate</name>
        <dbReference type="ChEBI" id="CHEBI:59776"/>
    </ligand>
</feature>
<dbReference type="RefSeq" id="WP_109430381.1">
    <property type="nucleotide sequence ID" value="NZ_MPDK01000008.1"/>
</dbReference>
<dbReference type="CDD" id="cd18126">
    <property type="entry name" value="GAPDH_I_C"/>
    <property type="match status" value="1"/>
</dbReference>
<gene>
    <name evidence="10" type="ORF">BM613_06585</name>
</gene>
<reference evidence="10 11" key="1">
    <citation type="submission" date="2016-11" db="EMBL/GenBank/DDBJ databases">
        <title>Comparative genomics of Acidibacillus ferroxidans species.</title>
        <authorList>
            <person name="Oliveira G."/>
            <person name="Nunes G."/>
            <person name="Oliveira R."/>
            <person name="Araujo F."/>
            <person name="Salim A."/>
            <person name="Scholte L."/>
            <person name="Morais D."/>
            <person name="Nancucheo I."/>
            <person name="Johnson D.B."/>
            <person name="Grail B."/>
            <person name="Bittencourt J."/>
            <person name="Valadares R."/>
        </authorList>
    </citation>
    <scope>NUCLEOTIDE SEQUENCE [LARGE SCALE GENOMIC DNA]</scope>
    <source>
        <strain evidence="10 11">Y002</strain>
    </source>
</reference>
<dbReference type="EMBL" id="MPDK01000008">
    <property type="protein sequence ID" value="PWI57847.1"/>
    <property type="molecule type" value="Genomic_DNA"/>
</dbReference>
<feature type="binding site" evidence="4">
    <location>
        <position position="233"/>
    </location>
    <ligand>
        <name>D-glyceraldehyde 3-phosphate</name>
        <dbReference type="ChEBI" id="CHEBI:59776"/>
    </ligand>
</feature>
<evidence type="ECO:0000313" key="11">
    <source>
        <dbReference type="Proteomes" id="UP000245380"/>
    </source>
</evidence>
<keyword evidence="5" id="KW-0547">Nucleotide-binding</keyword>
<dbReference type="InterPro" id="IPR020828">
    <property type="entry name" value="GlycerAld_3-P_DH_NAD(P)-bd"/>
</dbReference>
<sequence length="350" mass="38223">MAVKIGISGMGRIGRLALRAAMRDPGVELVAVNSTTDPLTLAHLLRYDSAHGRLETQIQAEHDALWIHGKRIVVLNHRDPKQLPWGELGVDVVLEATGAFTTSKDASQHLTGGAKKVVISTAGKDKMLTIVYGVNHTLFDPTVHDVVSGASCTTNCLTPIVDVLHKEFGIREGAMTTIHSYTSDQRLLDNPHKDLRRARSAAQSLIPTATGAARAVAEVFPELKGRLNGYAVRVPTPDVSLVDFVVTLDKRATAEEINQALLYASQTRLKGVLDISFEPLISIDYLGNSHSSIVDGLSTMVIENNLYKIMAWYDNEWAYSLRMIDIMRYIGEQMDASHIRGGDLVADAST</sequence>
<feature type="binding site" evidence="4">
    <location>
        <begin position="151"/>
        <end position="153"/>
    </location>
    <ligand>
        <name>D-glyceraldehyde 3-phosphate</name>
        <dbReference type="ChEBI" id="CHEBI:59776"/>
    </ligand>
</feature>
<dbReference type="Proteomes" id="UP000245380">
    <property type="component" value="Unassembled WGS sequence"/>
</dbReference>
<dbReference type="FunFam" id="3.40.50.720:FF:000001">
    <property type="entry name" value="Glyceraldehyde-3-phosphate dehydrogenase"/>
    <property type="match status" value="1"/>
</dbReference>
<dbReference type="InterPro" id="IPR020829">
    <property type="entry name" value="GlycerAld_3-P_DH_cat"/>
</dbReference>
<dbReference type="Pfam" id="PF02800">
    <property type="entry name" value="Gp_dh_C"/>
    <property type="match status" value="1"/>
</dbReference>
<dbReference type="InterPro" id="IPR036291">
    <property type="entry name" value="NAD(P)-bd_dom_sf"/>
</dbReference>
<evidence type="ECO:0000256" key="6">
    <source>
        <dbReference type="PIRSR" id="PIRSR000149-4"/>
    </source>
</evidence>
<comment type="caution">
    <text evidence="10">The sequence shown here is derived from an EMBL/GenBank/DDBJ whole genome shotgun (WGS) entry which is preliminary data.</text>
</comment>